<dbReference type="EMBL" id="JAAVNE010000013">
    <property type="protein sequence ID" value="NKC31222.1"/>
    <property type="molecule type" value="Genomic_DNA"/>
</dbReference>
<proteinExistence type="inferred from homology"/>
<feature type="transmembrane region" description="Helical" evidence="9">
    <location>
        <begin position="38"/>
        <end position="57"/>
    </location>
</feature>
<evidence type="ECO:0000313" key="12">
    <source>
        <dbReference type="Proteomes" id="UP000787635"/>
    </source>
</evidence>
<dbReference type="InterPro" id="IPR035906">
    <property type="entry name" value="MetI-like_sf"/>
</dbReference>
<gene>
    <name evidence="11" type="ORF">HEQ75_10155</name>
</gene>
<dbReference type="PANTHER" id="PTHR43386:SF1">
    <property type="entry name" value="D,D-DIPEPTIDE TRANSPORT SYSTEM PERMEASE PROTEIN DDPC-RELATED"/>
    <property type="match status" value="1"/>
</dbReference>
<comment type="similarity">
    <text evidence="9">Belongs to the binding-protein-dependent transport system permease family.</text>
</comment>
<keyword evidence="6" id="KW-0653">Protein transport</keyword>
<dbReference type="Gene3D" id="1.10.3720.10">
    <property type="entry name" value="MetI-like"/>
    <property type="match status" value="1"/>
</dbReference>
<dbReference type="Pfam" id="PF00528">
    <property type="entry name" value="BPD_transp_1"/>
    <property type="match status" value="1"/>
</dbReference>
<evidence type="ECO:0000256" key="7">
    <source>
        <dbReference type="ARBA" id="ARBA00022989"/>
    </source>
</evidence>
<reference evidence="11 12" key="1">
    <citation type="submission" date="2020-03" db="EMBL/GenBank/DDBJ databases">
        <title>Roseomonas selenitidurans sp. nov. isolated from urban soil.</title>
        <authorList>
            <person name="Liu H."/>
        </authorList>
    </citation>
    <scope>NUCLEOTIDE SEQUENCE [LARGE SCALE GENOMIC DNA]</scope>
    <source>
        <strain evidence="11 12">BU-1</strain>
    </source>
</reference>
<dbReference type="PROSITE" id="PS50928">
    <property type="entry name" value="ABC_TM1"/>
    <property type="match status" value="1"/>
</dbReference>
<accession>A0ABX1E6R6</accession>
<keyword evidence="4 9" id="KW-0812">Transmembrane</keyword>
<dbReference type="InterPro" id="IPR050366">
    <property type="entry name" value="BP-dependent_transpt_permease"/>
</dbReference>
<evidence type="ECO:0000313" key="11">
    <source>
        <dbReference type="EMBL" id="NKC31222.1"/>
    </source>
</evidence>
<feature type="transmembrane region" description="Helical" evidence="9">
    <location>
        <begin position="108"/>
        <end position="132"/>
    </location>
</feature>
<evidence type="ECO:0000256" key="4">
    <source>
        <dbReference type="ARBA" id="ARBA00022692"/>
    </source>
</evidence>
<keyword evidence="5" id="KW-0571">Peptide transport</keyword>
<feature type="domain" description="ABC transmembrane type-1" evidence="10">
    <location>
        <begin position="105"/>
        <end position="296"/>
    </location>
</feature>
<evidence type="ECO:0000256" key="3">
    <source>
        <dbReference type="ARBA" id="ARBA00022475"/>
    </source>
</evidence>
<feature type="transmembrane region" description="Helical" evidence="9">
    <location>
        <begin position="144"/>
        <end position="163"/>
    </location>
</feature>
<evidence type="ECO:0000256" key="6">
    <source>
        <dbReference type="ARBA" id="ARBA00022927"/>
    </source>
</evidence>
<organism evidence="11 12">
    <name type="scientific">Falsiroseomonas selenitidurans</name>
    <dbReference type="NCBI Taxonomy" id="2716335"/>
    <lineage>
        <taxon>Bacteria</taxon>
        <taxon>Pseudomonadati</taxon>
        <taxon>Pseudomonadota</taxon>
        <taxon>Alphaproteobacteria</taxon>
        <taxon>Acetobacterales</taxon>
        <taxon>Roseomonadaceae</taxon>
        <taxon>Falsiroseomonas</taxon>
    </lineage>
</organism>
<evidence type="ECO:0000256" key="8">
    <source>
        <dbReference type="ARBA" id="ARBA00023136"/>
    </source>
</evidence>
<keyword evidence="2 9" id="KW-0813">Transport</keyword>
<feature type="transmembrane region" description="Helical" evidence="9">
    <location>
        <begin position="274"/>
        <end position="296"/>
    </location>
</feature>
<keyword evidence="7 9" id="KW-1133">Transmembrane helix</keyword>
<evidence type="ECO:0000259" key="10">
    <source>
        <dbReference type="PROSITE" id="PS50928"/>
    </source>
</evidence>
<protein>
    <submittedName>
        <fullName evidence="11">ABC transporter permease</fullName>
    </submittedName>
</protein>
<keyword evidence="3" id="KW-1003">Cell membrane</keyword>
<dbReference type="CDD" id="cd06261">
    <property type="entry name" value="TM_PBP2"/>
    <property type="match status" value="1"/>
</dbReference>
<keyword evidence="12" id="KW-1185">Reference proteome</keyword>
<evidence type="ECO:0000256" key="5">
    <source>
        <dbReference type="ARBA" id="ARBA00022856"/>
    </source>
</evidence>
<dbReference type="SUPFAM" id="SSF161098">
    <property type="entry name" value="MetI-like"/>
    <property type="match status" value="1"/>
</dbReference>
<dbReference type="InterPro" id="IPR000515">
    <property type="entry name" value="MetI-like"/>
</dbReference>
<evidence type="ECO:0000256" key="2">
    <source>
        <dbReference type="ARBA" id="ARBA00022448"/>
    </source>
</evidence>
<feature type="transmembrane region" description="Helical" evidence="9">
    <location>
        <begin position="222"/>
        <end position="239"/>
    </location>
</feature>
<evidence type="ECO:0000256" key="9">
    <source>
        <dbReference type="RuleBase" id="RU363032"/>
    </source>
</evidence>
<dbReference type="PANTHER" id="PTHR43386">
    <property type="entry name" value="OLIGOPEPTIDE TRANSPORT SYSTEM PERMEASE PROTEIN APPC"/>
    <property type="match status" value="1"/>
</dbReference>
<sequence>MPGSTRGCPSVPGASAVARRPVLPGFVRATLGFLRRQPFAVAGLAIYLLFIVTAIFADQIATHDPREILFRGAYRVARYLPPSTTHYLGTTAGGRDVFSQLVHGSRSALQVGVTAAFFVVVIGTLLGLLSGYLGGWVDRVIMRIADIILGLPFLPFVLVISALTRPGTTTLVASVALMLWPNTARVIRSQVLSLRERGWVEAARVTGCSTWRIIFVHIAPQVAPLAALYGSIAVGWAILTEASASFLGFGDPAAISWGLMLQDAFANQALSRGVWSWFVPPGLCIVALVLAGFLVSRGSEKLLFPKLGD</sequence>
<dbReference type="InterPro" id="IPR025966">
    <property type="entry name" value="OppC_N"/>
</dbReference>
<comment type="caution">
    <text evidence="11">The sequence shown here is derived from an EMBL/GenBank/DDBJ whole genome shotgun (WGS) entry which is preliminary data.</text>
</comment>
<dbReference type="Pfam" id="PF12911">
    <property type="entry name" value="OppC_N"/>
    <property type="match status" value="1"/>
</dbReference>
<keyword evidence="8 9" id="KW-0472">Membrane</keyword>
<name>A0ABX1E6R6_9PROT</name>
<comment type="subcellular location">
    <subcellularLocation>
        <location evidence="1 9">Cell membrane</location>
        <topology evidence="1 9">Multi-pass membrane protein</topology>
    </subcellularLocation>
</comment>
<dbReference type="Proteomes" id="UP000787635">
    <property type="component" value="Unassembled WGS sequence"/>
</dbReference>
<evidence type="ECO:0000256" key="1">
    <source>
        <dbReference type="ARBA" id="ARBA00004651"/>
    </source>
</evidence>